<proteinExistence type="predicted"/>
<dbReference type="RefSeq" id="WP_269309940.1">
    <property type="nucleotide sequence ID" value="NZ_CP098242.1"/>
</dbReference>
<dbReference type="PROSITE" id="PS51257">
    <property type="entry name" value="PROKAR_LIPOPROTEIN"/>
    <property type="match status" value="1"/>
</dbReference>
<sequence>MTSSKTKTGLLALCMASLLMSGCSTLDTPDGTYAGNIFSAGIVPVFTTFYAQPLDENKQMYGTFMYRENDYWVTGSISRCQFKPEHQVICQWHDKHGAGIMDVRFDEQYESFDGNWGTYCGTRPDLIWNGKRAQMTPGDSQ</sequence>
<dbReference type="Proteomes" id="UP001156215">
    <property type="component" value="Chromosome"/>
</dbReference>
<accession>A0A9E9P499</accession>
<feature type="chain" id="PRO_5038804871" description="Lipoprotein" evidence="1">
    <location>
        <begin position="27"/>
        <end position="141"/>
    </location>
</feature>
<feature type="signal peptide" evidence="1">
    <location>
        <begin position="1"/>
        <end position="26"/>
    </location>
</feature>
<evidence type="ECO:0008006" key="4">
    <source>
        <dbReference type="Google" id="ProtNLM"/>
    </source>
</evidence>
<evidence type="ECO:0000313" key="2">
    <source>
        <dbReference type="EMBL" id="WAW10873.1"/>
    </source>
</evidence>
<protein>
    <recommendedName>
        <fullName evidence="4">Lipoprotein</fullName>
    </recommendedName>
</protein>
<reference evidence="2" key="1">
    <citation type="journal article" date="2022" name="Front. Microbiol.">
        <title>New perspectives on an old grouping: The genomic and phenotypic variability of Oxalobacter formigenes and the implications for calcium oxalate stone prevention.</title>
        <authorList>
            <person name="Chmiel J.A."/>
            <person name="Carr C."/>
            <person name="Stuivenberg G.A."/>
            <person name="Venema R."/>
            <person name="Chanyi R.M."/>
            <person name="Al K.F."/>
            <person name="Giguere D."/>
            <person name="Say H."/>
            <person name="Akouris P.P."/>
            <person name="Dominguez Romero S.A."/>
            <person name="Kwong A."/>
            <person name="Tai V."/>
            <person name="Koval S.F."/>
            <person name="Razvi H."/>
            <person name="Bjazevic J."/>
            <person name="Burton J.P."/>
        </authorList>
    </citation>
    <scope>NUCLEOTIDE SEQUENCE</scope>
    <source>
        <strain evidence="2">WoOx3</strain>
    </source>
</reference>
<keyword evidence="1" id="KW-0732">Signal</keyword>
<evidence type="ECO:0000256" key="1">
    <source>
        <dbReference type="SAM" id="SignalP"/>
    </source>
</evidence>
<name>A0A9E9P499_9BURK</name>
<dbReference type="KEGG" id="ovb:NB640_04305"/>
<keyword evidence="3" id="KW-1185">Reference proteome</keyword>
<dbReference type="AlphaFoldDB" id="A0A9E9P499"/>
<dbReference type="EMBL" id="CP098242">
    <property type="protein sequence ID" value="WAW10873.1"/>
    <property type="molecule type" value="Genomic_DNA"/>
</dbReference>
<gene>
    <name evidence="2" type="ORF">NB640_04305</name>
</gene>
<evidence type="ECO:0000313" key="3">
    <source>
        <dbReference type="Proteomes" id="UP001156215"/>
    </source>
</evidence>
<organism evidence="2 3">
    <name type="scientific">Oxalobacter vibrioformis</name>
    <dbReference type="NCBI Taxonomy" id="933080"/>
    <lineage>
        <taxon>Bacteria</taxon>
        <taxon>Pseudomonadati</taxon>
        <taxon>Pseudomonadota</taxon>
        <taxon>Betaproteobacteria</taxon>
        <taxon>Burkholderiales</taxon>
        <taxon>Oxalobacteraceae</taxon>
        <taxon>Oxalobacter</taxon>
    </lineage>
</organism>